<gene>
    <name evidence="4" type="ORF">FSP39_016815</name>
</gene>
<dbReference type="PROSITE" id="PS50050">
    <property type="entry name" value="TNFR_NGFR_2"/>
    <property type="match status" value="1"/>
</dbReference>
<evidence type="ECO:0000313" key="4">
    <source>
        <dbReference type="EMBL" id="KAK3100238.1"/>
    </source>
</evidence>
<feature type="signal peptide" evidence="2">
    <location>
        <begin position="1"/>
        <end position="17"/>
    </location>
</feature>
<keyword evidence="2" id="KW-0732">Signal</keyword>
<feature type="repeat" description="TNFR-Cys" evidence="1">
    <location>
        <begin position="77"/>
        <end position="116"/>
    </location>
</feature>
<dbReference type="Proteomes" id="UP001186944">
    <property type="component" value="Unassembled WGS sequence"/>
</dbReference>
<sequence>MMMLVTIHAVLTMEAAASSLMCRAEDHVYYHEQLGGCLNCEPCNPGEEQMDIQKWAASIPSGIFTIYGPTQCPTCITCREGYFNSERAFQCTRCKNCTLHNKHEVEQCSSISDAECDGVLIDKR</sequence>
<dbReference type="SMART" id="SM00208">
    <property type="entry name" value="TNFR"/>
    <property type="match status" value="1"/>
</dbReference>
<proteinExistence type="predicted"/>
<dbReference type="EMBL" id="VSWD01000006">
    <property type="protein sequence ID" value="KAK3100238.1"/>
    <property type="molecule type" value="Genomic_DNA"/>
</dbReference>
<organism evidence="4 5">
    <name type="scientific">Pinctada imbricata</name>
    <name type="common">Atlantic pearl-oyster</name>
    <name type="synonym">Pinctada martensii</name>
    <dbReference type="NCBI Taxonomy" id="66713"/>
    <lineage>
        <taxon>Eukaryota</taxon>
        <taxon>Metazoa</taxon>
        <taxon>Spiralia</taxon>
        <taxon>Lophotrochozoa</taxon>
        <taxon>Mollusca</taxon>
        <taxon>Bivalvia</taxon>
        <taxon>Autobranchia</taxon>
        <taxon>Pteriomorphia</taxon>
        <taxon>Pterioida</taxon>
        <taxon>Pterioidea</taxon>
        <taxon>Pteriidae</taxon>
        <taxon>Pinctada</taxon>
    </lineage>
</organism>
<name>A0AA88Y853_PINIB</name>
<feature type="chain" id="PRO_5041691894" description="TNFR-Cys domain-containing protein" evidence="2">
    <location>
        <begin position="18"/>
        <end position="124"/>
    </location>
</feature>
<reference evidence="4" key="1">
    <citation type="submission" date="2019-08" db="EMBL/GenBank/DDBJ databases">
        <title>The improved chromosome-level genome for the pearl oyster Pinctada fucata martensii using PacBio sequencing and Hi-C.</title>
        <authorList>
            <person name="Zheng Z."/>
        </authorList>
    </citation>
    <scope>NUCLEOTIDE SEQUENCE</scope>
    <source>
        <strain evidence="4">ZZ-2019</strain>
        <tissue evidence="4">Adductor muscle</tissue>
    </source>
</reference>
<evidence type="ECO:0000256" key="1">
    <source>
        <dbReference type="PROSITE-ProRule" id="PRU00206"/>
    </source>
</evidence>
<evidence type="ECO:0000256" key="2">
    <source>
        <dbReference type="SAM" id="SignalP"/>
    </source>
</evidence>
<dbReference type="Gene3D" id="2.10.50.10">
    <property type="entry name" value="Tumor Necrosis Factor Receptor, subunit A, domain 2"/>
    <property type="match status" value="1"/>
</dbReference>
<dbReference type="InterPro" id="IPR001368">
    <property type="entry name" value="TNFR/NGFR_Cys_rich_reg"/>
</dbReference>
<dbReference type="AlphaFoldDB" id="A0AA88Y853"/>
<evidence type="ECO:0000259" key="3">
    <source>
        <dbReference type="PROSITE" id="PS50050"/>
    </source>
</evidence>
<feature type="domain" description="TNFR-Cys" evidence="3">
    <location>
        <begin position="77"/>
        <end position="116"/>
    </location>
</feature>
<accession>A0AA88Y853</accession>
<comment type="caution">
    <text evidence="4">The sequence shown here is derived from an EMBL/GenBank/DDBJ whole genome shotgun (WGS) entry which is preliminary data.</text>
</comment>
<keyword evidence="5" id="KW-1185">Reference proteome</keyword>
<comment type="caution">
    <text evidence="1">Lacks conserved residue(s) required for the propagation of feature annotation.</text>
</comment>
<protein>
    <recommendedName>
        <fullName evidence="3">TNFR-Cys domain-containing protein</fullName>
    </recommendedName>
</protein>
<evidence type="ECO:0000313" key="5">
    <source>
        <dbReference type="Proteomes" id="UP001186944"/>
    </source>
</evidence>